<name>A0ABP8FYN9_9BACT</name>
<dbReference type="RefSeq" id="WP_345168708.1">
    <property type="nucleotide sequence ID" value="NZ_BAABGX010000003.1"/>
</dbReference>
<dbReference type="EMBL" id="BAABGX010000003">
    <property type="protein sequence ID" value="GAA4313659.1"/>
    <property type="molecule type" value="Genomic_DNA"/>
</dbReference>
<organism evidence="1 2">
    <name type="scientific">Nibribacter koreensis</name>
    <dbReference type="NCBI Taxonomy" id="1084519"/>
    <lineage>
        <taxon>Bacteria</taxon>
        <taxon>Pseudomonadati</taxon>
        <taxon>Bacteroidota</taxon>
        <taxon>Cytophagia</taxon>
        <taxon>Cytophagales</taxon>
        <taxon>Hymenobacteraceae</taxon>
        <taxon>Nibribacter</taxon>
    </lineage>
</organism>
<reference evidence="2" key="1">
    <citation type="journal article" date="2019" name="Int. J. Syst. Evol. Microbiol.">
        <title>The Global Catalogue of Microorganisms (GCM) 10K type strain sequencing project: providing services to taxonomists for standard genome sequencing and annotation.</title>
        <authorList>
            <consortium name="The Broad Institute Genomics Platform"/>
            <consortium name="The Broad Institute Genome Sequencing Center for Infectious Disease"/>
            <person name="Wu L."/>
            <person name="Ma J."/>
        </authorList>
    </citation>
    <scope>NUCLEOTIDE SEQUENCE [LARGE SCALE GENOMIC DNA]</scope>
    <source>
        <strain evidence="2">JCM 17917</strain>
    </source>
</reference>
<dbReference type="InterPro" id="IPR024423">
    <property type="entry name" value="DUF3050"/>
</dbReference>
<evidence type="ECO:0000313" key="2">
    <source>
        <dbReference type="Proteomes" id="UP001501844"/>
    </source>
</evidence>
<gene>
    <name evidence="1" type="ORF">GCM10023183_33490</name>
</gene>
<comment type="caution">
    <text evidence="1">The sequence shown here is derived from an EMBL/GenBank/DDBJ whole genome shotgun (WGS) entry which is preliminary data.</text>
</comment>
<sequence length="260" mass="30446">MPINHEKIQWLQEELKPHREALMQHALYENIQDLNNLRVFMEHHVFAVWDFMSLLKSLQRHLTCVEVPWVPFGNPANRRLINAIVLEEETDVDQDGQPISHFELYTRAMEECGADTSLMLEFLYGLQHGKSVYTQLENLPVPGNTQDFVKHTFQIIQSGQPHRIAAAFTFGREDVIPDMFRCMVGDMSRRYPGTVDTFQYYMDRHIQLDEEMHSPLAMQMVSILCGQDEDKWRQCHEEAIACYRMRLHLWDGILAAIQKA</sequence>
<accession>A0ABP8FYN9</accession>
<protein>
    <submittedName>
        <fullName evidence="1">DUF3050 domain-containing protein</fullName>
    </submittedName>
</protein>
<keyword evidence="2" id="KW-1185">Reference proteome</keyword>
<dbReference type="Pfam" id="PF11251">
    <property type="entry name" value="DUF3050"/>
    <property type="match status" value="1"/>
</dbReference>
<dbReference type="SUPFAM" id="SSF48613">
    <property type="entry name" value="Heme oxygenase-like"/>
    <property type="match status" value="1"/>
</dbReference>
<evidence type="ECO:0000313" key="1">
    <source>
        <dbReference type="EMBL" id="GAA4313659.1"/>
    </source>
</evidence>
<dbReference type="Proteomes" id="UP001501844">
    <property type="component" value="Unassembled WGS sequence"/>
</dbReference>
<dbReference type="InterPro" id="IPR016084">
    <property type="entry name" value="Haem_Oase-like_multi-hlx"/>
</dbReference>
<proteinExistence type="predicted"/>
<dbReference type="Gene3D" id="1.20.910.10">
    <property type="entry name" value="Heme oxygenase-like"/>
    <property type="match status" value="1"/>
</dbReference>